<dbReference type="AlphaFoldDB" id="K0SJT8"/>
<gene>
    <name evidence="1" type="ORF">THAOC_18304</name>
</gene>
<organism evidence="1 2">
    <name type="scientific">Thalassiosira oceanica</name>
    <name type="common">Marine diatom</name>
    <dbReference type="NCBI Taxonomy" id="159749"/>
    <lineage>
        <taxon>Eukaryota</taxon>
        <taxon>Sar</taxon>
        <taxon>Stramenopiles</taxon>
        <taxon>Ochrophyta</taxon>
        <taxon>Bacillariophyta</taxon>
        <taxon>Coscinodiscophyceae</taxon>
        <taxon>Thalassiosirophycidae</taxon>
        <taxon>Thalassiosirales</taxon>
        <taxon>Thalassiosiraceae</taxon>
        <taxon>Thalassiosira</taxon>
    </lineage>
</organism>
<sequence length="89" mass="10409">MWRTGVSFGNGDKRRWLIQRPLERQQRRRQNARRQLFALSTKAHSGSLAAHRLNGGILSFLETPSPRTPDLPSEHERSLWAYTEVWRPS</sequence>
<protein>
    <submittedName>
        <fullName evidence="1">Uncharacterized protein</fullName>
    </submittedName>
</protein>
<evidence type="ECO:0000313" key="1">
    <source>
        <dbReference type="EMBL" id="EJK61251.1"/>
    </source>
</evidence>
<accession>K0SJT8</accession>
<evidence type="ECO:0000313" key="2">
    <source>
        <dbReference type="Proteomes" id="UP000266841"/>
    </source>
</evidence>
<dbReference type="EMBL" id="AGNL01020252">
    <property type="protein sequence ID" value="EJK61251.1"/>
    <property type="molecule type" value="Genomic_DNA"/>
</dbReference>
<name>K0SJT8_THAOC</name>
<proteinExistence type="predicted"/>
<reference evidence="1 2" key="1">
    <citation type="journal article" date="2012" name="Genome Biol.">
        <title>Genome and low-iron response of an oceanic diatom adapted to chronic iron limitation.</title>
        <authorList>
            <person name="Lommer M."/>
            <person name="Specht M."/>
            <person name="Roy A.S."/>
            <person name="Kraemer L."/>
            <person name="Andreson R."/>
            <person name="Gutowska M.A."/>
            <person name="Wolf J."/>
            <person name="Bergner S.V."/>
            <person name="Schilhabel M.B."/>
            <person name="Klostermeier U.C."/>
            <person name="Beiko R.G."/>
            <person name="Rosenstiel P."/>
            <person name="Hippler M."/>
            <person name="Laroche J."/>
        </authorList>
    </citation>
    <scope>NUCLEOTIDE SEQUENCE [LARGE SCALE GENOMIC DNA]</scope>
    <source>
        <strain evidence="1 2">CCMP1005</strain>
    </source>
</reference>
<keyword evidence="2" id="KW-1185">Reference proteome</keyword>
<dbReference type="Proteomes" id="UP000266841">
    <property type="component" value="Unassembled WGS sequence"/>
</dbReference>
<comment type="caution">
    <text evidence="1">The sequence shown here is derived from an EMBL/GenBank/DDBJ whole genome shotgun (WGS) entry which is preliminary data.</text>
</comment>